<dbReference type="PANTHER" id="PTHR10426:SF136">
    <property type="entry name" value="PROTEIN STRICTOSIDINE SYNTHASE-LIKE 9-LIKE"/>
    <property type="match status" value="1"/>
</dbReference>
<dbReference type="PANTHER" id="PTHR10426">
    <property type="entry name" value="STRICTOSIDINE SYNTHASE-RELATED"/>
    <property type="match status" value="1"/>
</dbReference>
<evidence type="ECO:0000313" key="7">
    <source>
        <dbReference type="EMBL" id="CDO98506.1"/>
    </source>
</evidence>
<accession>A0A068TQG6</accession>
<organism evidence="7 8">
    <name type="scientific">Coffea canephora</name>
    <name type="common">Robusta coffee</name>
    <dbReference type="NCBI Taxonomy" id="49390"/>
    <lineage>
        <taxon>Eukaryota</taxon>
        <taxon>Viridiplantae</taxon>
        <taxon>Streptophyta</taxon>
        <taxon>Embryophyta</taxon>
        <taxon>Tracheophyta</taxon>
        <taxon>Spermatophyta</taxon>
        <taxon>Magnoliopsida</taxon>
        <taxon>eudicotyledons</taxon>
        <taxon>Gunneridae</taxon>
        <taxon>Pentapetalae</taxon>
        <taxon>asterids</taxon>
        <taxon>lamiids</taxon>
        <taxon>Gentianales</taxon>
        <taxon>Rubiaceae</taxon>
        <taxon>Ixoroideae</taxon>
        <taxon>Gardenieae complex</taxon>
        <taxon>Bertiereae - Coffeeae clade</taxon>
        <taxon>Coffeeae</taxon>
        <taxon>Coffea</taxon>
    </lineage>
</organism>
<keyword evidence="3" id="KW-0926">Vacuole</keyword>
<dbReference type="InParanoid" id="A0A068TQG6"/>
<dbReference type="GO" id="GO:0005773">
    <property type="term" value="C:vacuole"/>
    <property type="evidence" value="ECO:0007669"/>
    <property type="project" value="UniProtKB-SubCell"/>
</dbReference>
<keyword evidence="4" id="KW-0325">Glycoprotein</keyword>
<evidence type="ECO:0000256" key="1">
    <source>
        <dbReference type="ARBA" id="ARBA00004116"/>
    </source>
</evidence>
<evidence type="ECO:0000259" key="6">
    <source>
        <dbReference type="Pfam" id="PF03088"/>
    </source>
</evidence>
<evidence type="ECO:0000313" key="8">
    <source>
        <dbReference type="Proteomes" id="UP000295252"/>
    </source>
</evidence>
<dbReference type="PhylomeDB" id="A0A068TQG6"/>
<gene>
    <name evidence="7" type="ORF">GSCOC_T00022625001</name>
</gene>
<dbReference type="STRING" id="49390.A0A068TQG6"/>
<comment type="similarity">
    <text evidence="2">Belongs to the strictosidine synthase family.</text>
</comment>
<dbReference type="GO" id="GO:0016787">
    <property type="term" value="F:hydrolase activity"/>
    <property type="evidence" value="ECO:0007669"/>
    <property type="project" value="TreeGrafter"/>
</dbReference>
<dbReference type="InterPro" id="IPR018119">
    <property type="entry name" value="Strictosidine_synth_cons-reg"/>
</dbReference>
<dbReference type="Gene3D" id="2.120.10.30">
    <property type="entry name" value="TolB, C-terminal domain"/>
    <property type="match status" value="1"/>
</dbReference>
<keyword evidence="8" id="KW-1185">Reference proteome</keyword>
<name>A0A068TQG6_COFCA</name>
<sequence>MSYPISFNLLGDGPYAGTLDGRILKYQKLTNSFMDFATATPTSVNKTPICGFPTGSSFDYTGRLFSCDITTGVTVVGPFGGLAKALLFPLKTECLSFSFLAWMLQENQNLYFADASGVFNFTTGAEAIRTGDSTGRLLEYNPKTKKVTTLLANLGGALGVATAAGASYVLVSEFIAKRIKRYWLKGEKAGTSEIIVVVLLDQIF</sequence>
<proteinExistence type="inferred from homology"/>
<dbReference type="InterPro" id="IPR011042">
    <property type="entry name" value="6-blade_b-propeller_TolB-like"/>
</dbReference>
<protein>
    <recommendedName>
        <fullName evidence="6">Strictosidine synthase conserved region domain-containing protein</fullName>
    </recommendedName>
</protein>
<evidence type="ECO:0000256" key="2">
    <source>
        <dbReference type="ARBA" id="ARBA00009191"/>
    </source>
</evidence>
<keyword evidence="5" id="KW-0472">Membrane</keyword>
<comment type="subcellular location">
    <subcellularLocation>
        <location evidence="1">Vacuole</location>
    </subcellularLocation>
</comment>
<feature type="transmembrane region" description="Helical" evidence="5">
    <location>
        <begin position="150"/>
        <end position="171"/>
    </location>
</feature>
<evidence type="ECO:0000256" key="3">
    <source>
        <dbReference type="ARBA" id="ARBA00022554"/>
    </source>
</evidence>
<dbReference type="Pfam" id="PF03088">
    <property type="entry name" value="Str_synth"/>
    <property type="match status" value="1"/>
</dbReference>
<keyword evidence="5" id="KW-0812">Transmembrane</keyword>
<dbReference type="EMBL" id="HG739086">
    <property type="protein sequence ID" value="CDO98506.1"/>
    <property type="molecule type" value="Genomic_DNA"/>
</dbReference>
<reference evidence="8" key="1">
    <citation type="journal article" date="2014" name="Science">
        <title>The coffee genome provides insight into the convergent evolution of caffeine biosynthesis.</title>
        <authorList>
            <person name="Denoeud F."/>
            <person name="Carretero-Paulet L."/>
            <person name="Dereeper A."/>
            <person name="Droc G."/>
            <person name="Guyot R."/>
            <person name="Pietrella M."/>
            <person name="Zheng C."/>
            <person name="Alberti A."/>
            <person name="Anthony F."/>
            <person name="Aprea G."/>
            <person name="Aury J.M."/>
            <person name="Bento P."/>
            <person name="Bernard M."/>
            <person name="Bocs S."/>
            <person name="Campa C."/>
            <person name="Cenci A."/>
            <person name="Combes M.C."/>
            <person name="Crouzillat D."/>
            <person name="Da Silva C."/>
            <person name="Daddiego L."/>
            <person name="De Bellis F."/>
            <person name="Dussert S."/>
            <person name="Garsmeur O."/>
            <person name="Gayraud T."/>
            <person name="Guignon V."/>
            <person name="Jahn K."/>
            <person name="Jamilloux V."/>
            <person name="Joet T."/>
            <person name="Labadie K."/>
            <person name="Lan T."/>
            <person name="Leclercq J."/>
            <person name="Lepelley M."/>
            <person name="Leroy T."/>
            <person name="Li L.T."/>
            <person name="Librado P."/>
            <person name="Lopez L."/>
            <person name="Munoz A."/>
            <person name="Noel B."/>
            <person name="Pallavicini A."/>
            <person name="Perrotta G."/>
            <person name="Poncet V."/>
            <person name="Pot D."/>
            <person name="Priyono X."/>
            <person name="Rigoreau M."/>
            <person name="Rouard M."/>
            <person name="Rozas J."/>
            <person name="Tranchant-Dubreuil C."/>
            <person name="VanBuren R."/>
            <person name="Zhang Q."/>
            <person name="Andrade A.C."/>
            <person name="Argout X."/>
            <person name="Bertrand B."/>
            <person name="de Kochko A."/>
            <person name="Graziosi G."/>
            <person name="Henry R.J."/>
            <person name="Jayarama X."/>
            <person name="Ming R."/>
            <person name="Nagai C."/>
            <person name="Rounsley S."/>
            <person name="Sankoff D."/>
            <person name="Giuliano G."/>
            <person name="Albert V.A."/>
            <person name="Wincker P."/>
            <person name="Lashermes P."/>
        </authorList>
    </citation>
    <scope>NUCLEOTIDE SEQUENCE [LARGE SCALE GENOMIC DNA]</scope>
    <source>
        <strain evidence="8">cv. DH200-94</strain>
    </source>
</reference>
<evidence type="ECO:0000256" key="5">
    <source>
        <dbReference type="SAM" id="Phobius"/>
    </source>
</evidence>
<dbReference type="GO" id="GO:0012505">
    <property type="term" value="C:endomembrane system"/>
    <property type="evidence" value="ECO:0007669"/>
    <property type="project" value="TreeGrafter"/>
</dbReference>
<dbReference type="Gramene" id="CDO98506">
    <property type="protein sequence ID" value="CDO98506"/>
    <property type="gene ID" value="GSCOC_T00022625001"/>
</dbReference>
<keyword evidence="5" id="KW-1133">Transmembrane helix</keyword>
<dbReference type="AlphaFoldDB" id="A0A068TQG6"/>
<dbReference type="SUPFAM" id="SSF63829">
    <property type="entry name" value="Calcium-dependent phosphotriesterase"/>
    <property type="match status" value="1"/>
</dbReference>
<evidence type="ECO:0000256" key="4">
    <source>
        <dbReference type="ARBA" id="ARBA00023180"/>
    </source>
</evidence>
<feature type="domain" description="Strictosidine synthase conserved region" evidence="6">
    <location>
        <begin position="106"/>
        <end position="187"/>
    </location>
</feature>
<dbReference type="Proteomes" id="UP000295252">
    <property type="component" value="Chromosome VI"/>
</dbReference>